<reference evidence="1 2" key="1">
    <citation type="submission" date="2017-03" db="EMBL/GenBank/DDBJ databases">
        <title>Paenibacillus larvae genome sequencing.</title>
        <authorList>
            <person name="Dingman D.W."/>
        </authorList>
    </citation>
    <scope>NUCLEOTIDE SEQUENCE [LARGE SCALE GENOMIC DNA]</scope>
    <source>
        <strain evidence="1 2">SAG 10367</strain>
    </source>
</reference>
<evidence type="ECO:0000313" key="2">
    <source>
        <dbReference type="Proteomes" id="UP000192727"/>
    </source>
</evidence>
<accession>A0A1V0URH1</accession>
<protein>
    <submittedName>
        <fullName evidence="1">Uncharacterized protein</fullName>
    </submittedName>
</protein>
<proteinExistence type="predicted"/>
<name>A0A1V0URH1_9BACL</name>
<dbReference type="EMBL" id="CP020557">
    <property type="protein sequence ID" value="ARF67774.1"/>
    <property type="molecule type" value="Genomic_DNA"/>
</dbReference>
<dbReference type="Proteomes" id="UP000192727">
    <property type="component" value="Chromosome"/>
</dbReference>
<dbReference type="AlphaFoldDB" id="A0A1V0URH1"/>
<organism evidence="1 2">
    <name type="scientific">Paenibacillus larvae subsp. pulvifaciens</name>
    <dbReference type="NCBI Taxonomy" id="1477"/>
    <lineage>
        <taxon>Bacteria</taxon>
        <taxon>Bacillati</taxon>
        <taxon>Bacillota</taxon>
        <taxon>Bacilli</taxon>
        <taxon>Bacillales</taxon>
        <taxon>Paenibacillaceae</taxon>
        <taxon>Paenibacillus</taxon>
    </lineage>
</organism>
<sequence>MPAPESIEGCNSDLEEAENTKTYVDKTKLYEFRRKLIGDFIMEAAYDGSNIFVKETDVKRMGIENGDNGHPRTLSRF</sequence>
<evidence type="ECO:0000313" key="1">
    <source>
        <dbReference type="EMBL" id="ARF67774.1"/>
    </source>
</evidence>
<gene>
    <name evidence="1" type="ORF">B7C51_07915</name>
</gene>
<dbReference type="RefSeq" id="WP_036658155.1">
    <property type="nucleotide sequence ID" value="NZ_CP020557.1"/>
</dbReference>